<feature type="compositionally biased region" description="Acidic residues" evidence="1">
    <location>
        <begin position="320"/>
        <end position="342"/>
    </location>
</feature>
<proteinExistence type="predicted"/>
<evidence type="ECO:0000313" key="3">
    <source>
        <dbReference type="Proteomes" id="UP001147782"/>
    </source>
</evidence>
<dbReference type="InterPro" id="IPR012677">
    <property type="entry name" value="Nucleotide-bd_a/b_plait_sf"/>
</dbReference>
<gene>
    <name evidence="2" type="ORF">N7496_008355</name>
</gene>
<reference evidence="2" key="2">
    <citation type="journal article" date="2023" name="IMA Fungus">
        <title>Comparative genomic study of the Penicillium genus elucidates a diverse pangenome and 15 lateral gene transfer events.</title>
        <authorList>
            <person name="Petersen C."/>
            <person name="Sorensen T."/>
            <person name="Nielsen M.R."/>
            <person name="Sondergaard T.E."/>
            <person name="Sorensen J.L."/>
            <person name="Fitzpatrick D.A."/>
            <person name="Frisvad J.C."/>
            <person name="Nielsen K.L."/>
        </authorList>
    </citation>
    <scope>NUCLEOTIDE SEQUENCE</scope>
    <source>
        <strain evidence="2">IBT 29864</strain>
    </source>
</reference>
<sequence length="342" mass="37582">MAPIKSTLKTAMPNTVSITAEEYRKLLHDSAELSRLRAALQPAPRETKGMLINPVELASGHVARVNTQTAGELARTARPDLCTASDLDAGDRFALASLASALEETSTTEPEDDSESRQKPSSSVVLLPPVPVTHAQVAAAVRGGPLIQIYLQRNSNQVNVTFAHPEAAAALITHAESTHFYVAGHKTIVKWAPRAYIAPQYVYQQVQDGTVSRNLVIKKVNATVTEESLRRDLKHIHNLTIISIKFENENVYISTSSTGGALYARTCLKSRAAYKDMRIDFYEDECAKPLPKTRRSAAVAVPKAPKKDQSPGYNPFELLSQDEFELADDEDDDEDEDEDIEI</sequence>
<name>A0A9W9RZJ6_9EURO</name>
<evidence type="ECO:0000313" key="2">
    <source>
        <dbReference type="EMBL" id="KAJ5368595.1"/>
    </source>
</evidence>
<feature type="region of interest" description="Disordered" evidence="1">
    <location>
        <begin position="292"/>
        <end position="342"/>
    </location>
</feature>
<dbReference type="AlphaFoldDB" id="A0A9W9RZJ6"/>
<dbReference type="GeneID" id="81440453"/>
<evidence type="ECO:0008006" key="4">
    <source>
        <dbReference type="Google" id="ProtNLM"/>
    </source>
</evidence>
<reference evidence="2" key="1">
    <citation type="submission" date="2022-11" db="EMBL/GenBank/DDBJ databases">
        <authorList>
            <person name="Petersen C."/>
        </authorList>
    </citation>
    <scope>NUCLEOTIDE SEQUENCE</scope>
    <source>
        <strain evidence="2">IBT 29864</strain>
    </source>
</reference>
<dbReference type="Gene3D" id="3.30.70.330">
    <property type="match status" value="1"/>
</dbReference>
<dbReference type="OrthoDB" id="2935572at2759"/>
<comment type="caution">
    <text evidence="2">The sequence shown here is derived from an EMBL/GenBank/DDBJ whole genome shotgun (WGS) entry which is preliminary data.</text>
</comment>
<dbReference type="Proteomes" id="UP001147782">
    <property type="component" value="Unassembled WGS sequence"/>
</dbReference>
<protein>
    <recommendedName>
        <fullName evidence="4">RRM domain-containing protein</fullName>
    </recommendedName>
</protein>
<keyword evidence="3" id="KW-1185">Reference proteome</keyword>
<evidence type="ECO:0000256" key="1">
    <source>
        <dbReference type="SAM" id="MobiDB-lite"/>
    </source>
</evidence>
<dbReference type="EMBL" id="JAPZBS010000007">
    <property type="protein sequence ID" value="KAJ5368595.1"/>
    <property type="molecule type" value="Genomic_DNA"/>
</dbReference>
<organism evidence="2 3">
    <name type="scientific">Penicillium cataractarum</name>
    <dbReference type="NCBI Taxonomy" id="2100454"/>
    <lineage>
        <taxon>Eukaryota</taxon>
        <taxon>Fungi</taxon>
        <taxon>Dikarya</taxon>
        <taxon>Ascomycota</taxon>
        <taxon>Pezizomycotina</taxon>
        <taxon>Eurotiomycetes</taxon>
        <taxon>Eurotiomycetidae</taxon>
        <taxon>Eurotiales</taxon>
        <taxon>Aspergillaceae</taxon>
        <taxon>Penicillium</taxon>
    </lineage>
</organism>
<accession>A0A9W9RZJ6</accession>
<dbReference type="RefSeq" id="XP_056553337.1">
    <property type="nucleotide sequence ID" value="XM_056701274.1"/>
</dbReference>
<feature type="region of interest" description="Disordered" evidence="1">
    <location>
        <begin position="102"/>
        <end position="125"/>
    </location>
</feature>